<sequence length="193" mass="19839">MVMEDAATVVAVAVALGTDAFSVALGFGIARVVAGFRARFVGMVTLLHILMPLLGLEIGLTVGKVLGVWAGRLGALVLIYVSYDMIKKGMKGQKEYSWQEKALRGKETGATVVSLAATAVLGLSVSMDALTVGFGLGTAKVPIGVTVAVMGITAGLMTAAGFWGGRWLGKTVGKIAQTLGGCVLLLIALKMVL</sequence>
<keyword evidence="3 5" id="KW-1133">Transmembrane helix</keyword>
<evidence type="ECO:0000313" key="7">
    <source>
        <dbReference type="Proteomes" id="UP000000378"/>
    </source>
</evidence>
<dbReference type="RefSeq" id="WP_013176439.1">
    <property type="nucleotide sequence ID" value="NC_014220.1"/>
</dbReference>
<name>D7CJT2_SYNLT</name>
<dbReference type="eggNOG" id="COG1971">
    <property type="taxonomic scope" value="Bacteria"/>
</dbReference>
<keyword evidence="7" id="KW-1185">Reference proteome</keyword>
<dbReference type="OrthoDB" id="1679700at2"/>
<evidence type="ECO:0000256" key="1">
    <source>
        <dbReference type="ARBA" id="ARBA00022475"/>
    </source>
</evidence>
<dbReference type="Proteomes" id="UP000000378">
    <property type="component" value="Chromosome"/>
</dbReference>
<accession>D7CJT2</accession>
<evidence type="ECO:0000256" key="3">
    <source>
        <dbReference type="ARBA" id="ARBA00022989"/>
    </source>
</evidence>
<dbReference type="KEGG" id="slp:Slip_2296"/>
<keyword evidence="1" id="KW-1003">Cell membrane</keyword>
<dbReference type="EMBL" id="CP002048">
    <property type="protein sequence ID" value="ADI03037.1"/>
    <property type="molecule type" value="Genomic_DNA"/>
</dbReference>
<evidence type="ECO:0000256" key="4">
    <source>
        <dbReference type="ARBA" id="ARBA00023136"/>
    </source>
</evidence>
<dbReference type="STRING" id="643648.Slip_2296"/>
<feature type="transmembrane region" description="Helical" evidence="5">
    <location>
        <begin position="66"/>
        <end position="86"/>
    </location>
</feature>
<gene>
    <name evidence="6" type="ordered locus">Slip_2296</name>
</gene>
<evidence type="ECO:0000256" key="5">
    <source>
        <dbReference type="SAM" id="Phobius"/>
    </source>
</evidence>
<keyword evidence="2 5" id="KW-0812">Transmembrane</keyword>
<feature type="transmembrane region" description="Helical" evidence="5">
    <location>
        <begin position="107"/>
        <end position="127"/>
    </location>
</feature>
<dbReference type="PANTHER" id="PTHR35529:SF1">
    <property type="entry name" value="MANGANESE EFFLUX PUMP MNTP-RELATED"/>
    <property type="match status" value="1"/>
</dbReference>
<evidence type="ECO:0000313" key="6">
    <source>
        <dbReference type="EMBL" id="ADI03037.1"/>
    </source>
</evidence>
<reference evidence="6 7" key="2">
    <citation type="journal article" date="2010" name="Stand. Genomic Sci.">
        <title>Complete genome sequence of Syntrophothermus lipocalidus type strain (TGB-C1).</title>
        <authorList>
            <person name="Djao O.D."/>
            <person name="Zhang X."/>
            <person name="Lucas S."/>
            <person name="Lapidus A."/>
            <person name="Del Rio T.G."/>
            <person name="Nolan M."/>
            <person name="Tice H."/>
            <person name="Cheng J.F."/>
            <person name="Han C."/>
            <person name="Tapia R."/>
            <person name="Goodwin L."/>
            <person name="Pitluck S."/>
            <person name="Liolios K."/>
            <person name="Ivanova N."/>
            <person name="Mavromatis K."/>
            <person name="Mikhailova N."/>
            <person name="Ovchinnikova G."/>
            <person name="Pati A."/>
            <person name="Brambilla E."/>
            <person name="Chen A."/>
            <person name="Palaniappan K."/>
            <person name="Land M."/>
            <person name="Hauser L."/>
            <person name="Chang Y.J."/>
            <person name="Jeffries C.D."/>
            <person name="Rohde M."/>
            <person name="Sikorski J."/>
            <person name="Spring S."/>
            <person name="Goker M."/>
            <person name="Detter J.C."/>
            <person name="Woyke T."/>
            <person name="Bristow J."/>
            <person name="Eisen J.A."/>
            <person name="Markowitz V."/>
            <person name="Hugenholtz P."/>
            <person name="Kyrpides N.C."/>
            <person name="Klenk H.P."/>
        </authorList>
    </citation>
    <scope>NUCLEOTIDE SEQUENCE [LARGE SCALE GENOMIC DNA]</scope>
    <source>
        <strain evidence="7">DSM 12680 / TGB-C1</strain>
    </source>
</reference>
<dbReference type="HOGENOM" id="CLU_096410_1_1_9"/>
<dbReference type="InterPro" id="IPR003810">
    <property type="entry name" value="Mntp/YtaF"/>
</dbReference>
<evidence type="ECO:0000256" key="2">
    <source>
        <dbReference type="ARBA" id="ARBA00022692"/>
    </source>
</evidence>
<dbReference type="PANTHER" id="PTHR35529">
    <property type="entry name" value="MANGANESE EFFLUX PUMP MNTP-RELATED"/>
    <property type="match status" value="1"/>
</dbReference>
<feature type="transmembrane region" description="Helical" evidence="5">
    <location>
        <begin position="139"/>
        <end position="163"/>
    </location>
</feature>
<feature type="transmembrane region" description="Helical" evidence="5">
    <location>
        <begin position="6"/>
        <end position="28"/>
    </location>
</feature>
<keyword evidence="4 5" id="KW-0472">Membrane</keyword>
<organism evidence="6 7">
    <name type="scientific">Syntrophothermus lipocalidus (strain DSM 12680 / TGB-C1)</name>
    <dbReference type="NCBI Taxonomy" id="643648"/>
    <lineage>
        <taxon>Bacteria</taxon>
        <taxon>Bacillati</taxon>
        <taxon>Bacillota</taxon>
        <taxon>Clostridia</taxon>
        <taxon>Eubacteriales</taxon>
        <taxon>Syntrophomonadaceae</taxon>
        <taxon>Syntrophothermus</taxon>
    </lineage>
</organism>
<feature type="transmembrane region" description="Helical" evidence="5">
    <location>
        <begin position="40"/>
        <end position="60"/>
    </location>
</feature>
<proteinExistence type="predicted"/>
<reference evidence="7" key="1">
    <citation type="journal article" date="2010" name="Stand. Genomic Sci.">
        <title>Complete genome sequence of Syntrophothermus lipocalidus type strain (TGB-C1T).</title>
        <authorList>
            <consortium name="US DOE Joint Genome Institute (JGI-PGF)"/>
            <person name="Djao O."/>
            <person name="Zhang X."/>
            <person name="Lucas S."/>
            <person name="Lapidus A."/>
            <person name="Glavina Del Rio T."/>
            <person name="Nolan M."/>
            <person name="Tice H."/>
            <person name="Cheng J."/>
            <person name="Han C."/>
            <person name="Tapia R."/>
            <person name="Goodwin L."/>
            <person name="Pitluck S."/>
            <person name="Liolios K."/>
            <person name="Ivanova N."/>
            <person name="Mavromatis K."/>
            <person name="Mikhailova N."/>
            <person name="Ovchinnikova G."/>
            <person name="Pati A."/>
            <person name="Brambilla E."/>
            <person name="Chen A."/>
            <person name="Palaniappan K."/>
            <person name="Land M."/>
            <person name="Hauser L."/>
            <person name="Chang Y."/>
            <person name="Jeffries C."/>
            <person name="Rohde M."/>
            <person name="Sikorski J."/>
            <person name="Spring S."/>
            <person name="Goker M."/>
            <person name="Detter J."/>
            <person name="Woyke T."/>
            <person name="Bristow J."/>
            <person name="Eisen J."/>
            <person name="Markowitz V."/>
            <person name="Hugenholtz P."/>
            <person name="Kyrpides N."/>
            <person name="Klenk H."/>
        </authorList>
    </citation>
    <scope>NUCLEOTIDE SEQUENCE [LARGE SCALE GENOMIC DNA]</scope>
    <source>
        <strain evidence="7">DSM 12680 / TGB-C1</strain>
    </source>
</reference>
<evidence type="ECO:0008006" key="8">
    <source>
        <dbReference type="Google" id="ProtNLM"/>
    </source>
</evidence>
<dbReference type="Pfam" id="PF02659">
    <property type="entry name" value="Mntp"/>
    <property type="match status" value="1"/>
</dbReference>
<dbReference type="AlphaFoldDB" id="D7CJT2"/>
<protein>
    <recommendedName>
        <fullName evidence="8">Manganese efflux pump MntP</fullName>
    </recommendedName>
</protein>